<evidence type="ECO:0000256" key="1">
    <source>
        <dbReference type="ARBA" id="ARBA00004479"/>
    </source>
</evidence>
<protein>
    <submittedName>
        <fullName evidence="2">Uncharacterized protein</fullName>
    </submittedName>
</protein>
<dbReference type="Proteomes" id="UP000009183">
    <property type="component" value="Chromosome 10"/>
</dbReference>
<dbReference type="Gene3D" id="3.80.10.10">
    <property type="entry name" value="Ribonuclease Inhibitor"/>
    <property type="match status" value="2"/>
</dbReference>
<dbReference type="Pfam" id="PF00560">
    <property type="entry name" value="LRR_1"/>
    <property type="match status" value="3"/>
</dbReference>
<name>F6HMD1_VITVI</name>
<evidence type="ECO:0000313" key="3">
    <source>
        <dbReference type="Proteomes" id="UP000009183"/>
    </source>
</evidence>
<reference evidence="3" key="1">
    <citation type="journal article" date="2007" name="Nature">
        <title>The grapevine genome sequence suggests ancestral hexaploidization in major angiosperm phyla.</title>
        <authorList>
            <consortium name="The French-Italian Public Consortium for Grapevine Genome Characterization."/>
            <person name="Jaillon O."/>
            <person name="Aury J.-M."/>
            <person name="Noel B."/>
            <person name="Policriti A."/>
            <person name="Clepet C."/>
            <person name="Casagrande A."/>
            <person name="Choisne N."/>
            <person name="Aubourg S."/>
            <person name="Vitulo N."/>
            <person name="Jubin C."/>
            <person name="Vezzi A."/>
            <person name="Legeai F."/>
            <person name="Hugueney P."/>
            <person name="Dasilva C."/>
            <person name="Horner D."/>
            <person name="Mica E."/>
            <person name="Jublot D."/>
            <person name="Poulain J."/>
            <person name="Bruyere C."/>
            <person name="Billault A."/>
            <person name="Segurens B."/>
            <person name="Gouyvenoux M."/>
            <person name="Ugarte E."/>
            <person name="Cattonaro F."/>
            <person name="Anthouard V."/>
            <person name="Vico V."/>
            <person name="Del Fabbro C."/>
            <person name="Alaux M."/>
            <person name="Di Gaspero G."/>
            <person name="Dumas V."/>
            <person name="Felice N."/>
            <person name="Paillard S."/>
            <person name="Juman I."/>
            <person name="Moroldo M."/>
            <person name="Scalabrin S."/>
            <person name="Canaguier A."/>
            <person name="Le Clainche I."/>
            <person name="Malacrida G."/>
            <person name="Durand E."/>
            <person name="Pesole G."/>
            <person name="Laucou V."/>
            <person name="Chatelet P."/>
            <person name="Merdinoglu D."/>
            <person name="Delledonne M."/>
            <person name="Pezzotti M."/>
            <person name="Lecharny A."/>
            <person name="Scarpelli C."/>
            <person name="Artiguenave F."/>
            <person name="Pe M.E."/>
            <person name="Valle G."/>
            <person name="Morgante M."/>
            <person name="Caboche M."/>
            <person name="Adam-Blondon A.-F."/>
            <person name="Weissenbach J."/>
            <person name="Quetier F."/>
            <person name="Wincker P."/>
        </authorList>
    </citation>
    <scope>NUCLEOTIDE SEQUENCE [LARGE SCALE GENOMIC DNA]</scope>
    <source>
        <strain evidence="3">cv. Pinot noir / PN40024</strain>
    </source>
</reference>
<dbReference type="AlphaFoldDB" id="F6HMD1"/>
<dbReference type="InterPro" id="IPR051824">
    <property type="entry name" value="LRR_Rcpt-Like_S/T_Kinase"/>
</dbReference>
<dbReference type="InterPro" id="IPR001611">
    <property type="entry name" value="Leu-rich_rpt"/>
</dbReference>
<dbReference type="PANTHER" id="PTHR48006">
    <property type="entry name" value="LEUCINE-RICH REPEAT-CONTAINING PROTEIN DDB_G0281931-RELATED"/>
    <property type="match status" value="1"/>
</dbReference>
<evidence type="ECO:0000313" key="2">
    <source>
        <dbReference type="EMBL" id="CCB55719.1"/>
    </source>
</evidence>
<comment type="subcellular location">
    <subcellularLocation>
        <location evidence="1">Membrane</location>
        <topology evidence="1">Single-pass type I membrane protein</topology>
    </subcellularLocation>
</comment>
<dbReference type="InParanoid" id="F6HMD1"/>
<dbReference type="STRING" id="29760.F6HMD1"/>
<dbReference type="PaxDb" id="29760-VIT_10s0003g01890.t01"/>
<sequence length="218" mass="24414">MGATYWKFNGDSCQIEMVGLTPQPPRGSEQSIVCENFSEKNRTLLHVIRIVLKGYSLPGMLPPELVELQYLREISLLANRLSGEIPKELGNIASLTYLNLEANKFSGVLPPELGDLINLKTLRINDNNFSGPIPDYIQNWKQLTRIEMQASGLEGPIPLSISLLDKLTELRISDMTGKSQGFPLLNNMTGIINLVLRNCNISGEIPAYIWKMKELEML</sequence>
<dbReference type="InterPro" id="IPR032675">
    <property type="entry name" value="LRR_dom_sf"/>
</dbReference>
<dbReference type="GO" id="GO:0016020">
    <property type="term" value="C:membrane"/>
    <property type="evidence" value="ECO:0007669"/>
    <property type="project" value="UniProtKB-SubCell"/>
</dbReference>
<dbReference type="HOGENOM" id="CLU_000288_18_7_1"/>
<gene>
    <name evidence="2" type="ordered locus">VIT_10s0003g01890</name>
</gene>
<keyword evidence="3" id="KW-1185">Reference proteome</keyword>
<dbReference type="PANTHER" id="PTHR48006:SF72">
    <property type="entry name" value="LRR RECEPTOR-LIKE SERINE_THREONINE-PROTEIN KINASE RFK1-RELATED"/>
    <property type="match status" value="1"/>
</dbReference>
<dbReference type="FunFam" id="3.80.10.10:FF:000433">
    <property type="entry name" value="Putative LRR receptor-like serine/threonine-protein kinase isoform A"/>
    <property type="match status" value="1"/>
</dbReference>
<organism evidence="2 3">
    <name type="scientific">Vitis vinifera</name>
    <name type="common">Grape</name>
    <dbReference type="NCBI Taxonomy" id="29760"/>
    <lineage>
        <taxon>Eukaryota</taxon>
        <taxon>Viridiplantae</taxon>
        <taxon>Streptophyta</taxon>
        <taxon>Embryophyta</taxon>
        <taxon>Tracheophyta</taxon>
        <taxon>Spermatophyta</taxon>
        <taxon>Magnoliopsida</taxon>
        <taxon>eudicotyledons</taxon>
        <taxon>Gunneridae</taxon>
        <taxon>Pentapetalae</taxon>
        <taxon>rosids</taxon>
        <taxon>Vitales</taxon>
        <taxon>Vitaceae</taxon>
        <taxon>Viteae</taxon>
        <taxon>Vitis</taxon>
    </lineage>
</organism>
<dbReference type="EMBL" id="FN595992">
    <property type="protein sequence ID" value="CCB55719.1"/>
    <property type="molecule type" value="Genomic_DNA"/>
</dbReference>
<dbReference type="eggNOG" id="ENOG502QW9B">
    <property type="taxonomic scope" value="Eukaryota"/>
</dbReference>
<accession>F6HMD1</accession>
<dbReference type="SUPFAM" id="SSF52058">
    <property type="entry name" value="L domain-like"/>
    <property type="match status" value="1"/>
</dbReference>
<proteinExistence type="predicted"/>